<evidence type="ECO:0000313" key="2">
    <source>
        <dbReference type="Proteomes" id="UP000229612"/>
    </source>
</evidence>
<sequence length="73" mass="7860">MKSTYDKTADAMYITLNKGKVVRTVQLTDRMNADMDKSGNVLGVEILNASQQLGSKTLSQISSIPVSVLNGVN</sequence>
<dbReference type="EMBL" id="PFBG01000031">
    <property type="protein sequence ID" value="PIR85730.1"/>
    <property type="molecule type" value="Genomic_DNA"/>
</dbReference>
<dbReference type="PANTHER" id="PTHR37029">
    <property type="entry name" value="SSR1768 PROTEIN"/>
    <property type="match status" value="1"/>
</dbReference>
<protein>
    <submittedName>
        <fullName evidence="1">DUF2283 domain-containing protein</fullName>
    </submittedName>
</protein>
<dbReference type="InterPro" id="IPR019270">
    <property type="entry name" value="DUF2283"/>
</dbReference>
<accession>A0A2H0UH89</accession>
<reference evidence="2" key="1">
    <citation type="submission" date="2017-09" db="EMBL/GenBank/DDBJ databases">
        <title>Depth-based differentiation of microbial function through sediment-hosted aquifers and enrichment of novel symbionts in the deep terrestrial subsurface.</title>
        <authorList>
            <person name="Probst A.J."/>
            <person name="Ladd B."/>
            <person name="Jarett J.K."/>
            <person name="Geller-Mcgrath D.E."/>
            <person name="Sieber C.M.K."/>
            <person name="Emerson J.B."/>
            <person name="Anantharaman K."/>
            <person name="Thomas B.C."/>
            <person name="Malmstrom R."/>
            <person name="Stieglmeier M."/>
            <person name="Klingl A."/>
            <person name="Woyke T."/>
            <person name="Ryan C.M."/>
            <person name="Banfield J.F."/>
        </authorList>
    </citation>
    <scope>NUCLEOTIDE SEQUENCE [LARGE SCALE GENOMIC DNA]</scope>
</reference>
<comment type="caution">
    <text evidence="1">The sequence shown here is derived from an EMBL/GenBank/DDBJ whole genome shotgun (WGS) entry which is preliminary data.</text>
</comment>
<dbReference type="AlphaFoldDB" id="A0A2H0UH89"/>
<proteinExistence type="predicted"/>
<gene>
    <name evidence="1" type="ORF">COU14_02775</name>
</gene>
<dbReference type="Pfam" id="PF10049">
    <property type="entry name" value="DUF2283"/>
    <property type="match status" value="1"/>
</dbReference>
<evidence type="ECO:0000313" key="1">
    <source>
        <dbReference type="EMBL" id="PIR85730.1"/>
    </source>
</evidence>
<dbReference type="Proteomes" id="UP000229612">
    <property type="component" value="Unassembled WGS sequence"/>
</dbReference>
<organism evidence="1 2">
    <name type="scientific">Candidatus Kaiserbacteria bacterium CG10_big_fil_rev_8_21_14_0_10_44_10</name>
    <dbReference type="NCBI Taxonomy" id="1974606"/>
    <lineage>
        <taxon>Bacteria</taxon>
        <taxon>Candidatus Kaiseribacteriota</taxon>
    </lineage>
</organism>
<dbReference type="PANTHER" id="PTHR37029:SF1">
    <property type="entry name" value="SSR1768 PROTEIN"/>
    <property type="match status" value="1"/>
</dbReference>
<name>A0A2H0UH89_9BACT</name>